<evidence type="ECO:0000259" key="10">
    <source>
        <dbReference type="PROSITE" id="PS50055"/>
    </source>
</evidence>
<feature type="region of interest" description="Disordered" evidence="8">
    <location>
        <begin position="319"/>
        <end position="411"/>
    </location>
</feature>
<keyword evidence="9" id="KW-0812">Transmembrane</keyword>
<evidence type="ECO:0000256" key="6">
    <source>
        <dbReference type="ARBA" id="ARBA00022912"/>
    </source>
</evidence>
<protein>
    <recommendedName>
        <fullName evidence="3">protein-tyrosine-phosphatase</fullName>
        <ecNumber evidence="3">3.1.3.48</ecNumber>
    </recommendedName>
</protein>
<evidence type="ECO:0000256" key="9">
    <source>
        <dbReference type="SAM" id="Phobius"/>
    </source>
</evidence>
<dbReference type="PRINTS" id="PR00700">
    <property type="entry name" value="PRTYPHPHTASE"/>
</dbReference>
<comment type="similarity">
    <text evidence="2">Belongs to the protein-tyrosine phosphatase family. Non-receptor class 1 subfamily.</text>
</comment>
<dbReference type="PANTHER" id="PTHR46047">
    <property type="entry name" value="TYROSINE-PROTEIN PHOSPHATASE NON-RECEPTOR TYPE 61F"/>
    <property type="match status" value="1"/>
</dbReference>
<evidence type="ECO:0000313" key="12">
    <source>
        <dbReference type="EMBL" id="CAL1277088.1"/>
    </source>
</evidence>
<dbReference type="GO" id="GO:0070373">
    <property type="term" value="P:negative regulation of ERK1 and ERK2 cascade"/>
    <property type="evidence" value="ECO:0007669"/>
    <property type="project" value="TreeGrafter"/>
</dbReference>
<dbReference type="GO" id="GO:0046426">
    <property type="term" value="P:negative regulation of receptor signaling pathway via JAK-STAT"/>
    <property type="evidence" value="ECO:0007669"/>
    <property type="project" value="TreeGrafter"/>
</dbReference>
<dbReference type="InterPro" id="IPR051985">
    <property type="entry name" value="NR_tyrosine_phosphatase"/>
</dbReference>
<dbReference type="EMBL" id="CAXIEN010000098">
    <property type="protein sequence ID" value="CAL1277088.1"/>
    <property type="molecule type" value="Genomic_DNA"/>
</dbReference>
<evidence type="ECO:0000256" key="1">
    <source>
        <dbReference type="ARBA" id="ARBA00004308"/>
    </source>
</evidence>
<dbReference type="InterPro" id="IPR000242">
    <property type="entry name" value="PTP_cat"/>
</dbReference>
<keyword evidence="9" id="KW-1133">Transmembrane helix</keyword>
<accession>A0AAV1ZZF5</accession>
<dbReference type="InterPro" id="IPR016130">
    <property type="entry name" value="Tyr_Pase_AS"/>
</dbReference>
<name>A0AAV1ZZF5_9ARAC</name>
<dbReference type="GO" id="GO:0005634">
    <property type="term" value="C:nucleus"/>
    <property type="evidence" value="ECO:0007669"/>
    <property type="project" value="TreeGrafter"/>
</dbReference>
<evidence type="ECO:0000313" key="13">
    <source>
        <dbReference type="Proteomes" id="UP001497382"/>
    </source>
</evidence>
<feature type="compositionally biased region" description="Polar residues" evidence="8">
    <location>
        <begin position="396"/>
        <end position="411"/>
    </location>
</feature>
<dbReference type="InterPro" id="IPR000387">
    <property type="entry name" value="Tyr_Pase_dom"/>
</dbReference>
<sequence length="508" mass="57881">MEVEFYEIDRKNAWNTIFQEIRNESNNFSYIIKDAKKLENKNLNRYRDVNPFDHSRVRLQRGDKDYINASLVEVPSADRSYILTQGPLPVTTGHFWLMVWEQKSKAILMLNRIIEKNTVKCHQYWPVGSENGGSDDLILRDVNLKITFLSQKNELNYVIRKFLITDLESENSREILQFHYTTWPDFGVPESPEAFLNFLFSVRESGVLNSNYGPPVVHCSAGIGRSGTFCLVDSCLVLIEKNNDPNSINIRQQLLEMRHYRMGLIQTPDQLRFSYVAIIEGAKRVLSMPNVPSGNENLVETHKKICISPENCKLAVNENAEDSDVSPPPLPPRSRNSDDLSPSIQTDSNSFSELNGDIMNSDSNLSSMKQSKSDASINSEENNQYSSKSRLADEGTVQSVTGTSFNNSSVSPVLESKTTCRYNKGVYPSGKPRKVKESFESGNLSLTELRKRVRKEREEKTAIMVQNIKKKQKEAELWEKRRSIIKLSLGLVLIIGIGYFVYKNYSKS</sequence>
<evidence type="ECO:0000256" key="7">
    <source>
        <dbReference type="ARBA" id="ARBA00023136"/>
    </source>
</evidence>
<keyword evidence="13" id="KW-1185">Reference proteome</keyword>
<organism evidence="12 13">
    <name type="scientific">Larinioides sclopetarius</name>
    <dbReference type="NCBI Taxonomy" id="280406"/>
    <lineage>
        <taxon>Eukaryota</taxon>
        <taxon>Metazoa</taxon>
        <taxon>Ecdysozoa</taxon>
        <taxon>Arthropoda</taxon>
        <taxon>Chelicerata</taxon>
        <taxon>Arachnida</taxon>
        <taxon>Araneae</taxon>
        <taxon>Araneomorphae</taxon>
        <taxon>Entelegynae</taxon>
        <taxon>Araneoidea</taxon>
        <taxon>Araneidae</taxon>
        <taxon>Larinioides</taxon>
    </lineage>
</organism>
<reference evidence="12 13" key="1">
    <citation type="submission" date="2024-04" db="EMBL/GenBank/DDBJ databases">
        <authorList>
            <person name="Rising A."/>
            <person name="Reimegard J."/>
            <person name="Sonavane S."/>
            <person name="Akerstrom W."/>
            <person name="Nylinder S."/>
            <person name="Hedman E."/>
            <person name="Kallberg Y."/>
        </authorList>
    </citation>
    <scope>NUCLEOTIDE SEQUENCE [LARGE SCALE GENOMIC DNA]</scope>
</reference>
<dbReference type="GO" id="GO:0012505">
    <property type="term" value="C:endomembrane system"/>
    <property type="evidence" value="ECO:0007669"/>
    <property type="project" value="UniProtKB-SubCell"/>
</dbReference>
<dbReference type="Pfam" id="PF00102">
    <property type="entry name" value="Y_phosphatase"/>
    <property type="match status" value="1"/>
</dbReference>
<comment type="subcellular location">
    <subcellularLocation>
        <location evidence="1">Endomembrane system</location>
    </subcellularLocation>
</comment>
<dbReference type="GO" id="GO:0004726">
    <property type="term" value="F:non-membrane spanning protein tyrosine phosphatase activity"/>
    <property type="evidence" value="ECO:0007669"/>
    <property type="project" value="TreeGrafter"/>
</dbReference>
<evidence type="ECO:0000256" key="2">
    <source>
        <dbReference type="ARBA" id="ARBA00009701"/>
    </source>
</evidence>
<dbReference type="PROSITE" id="PS00383">
    <property type="entry name" value="TYR_PHOSPHATASE_1"/>
    <property type="match status" value="1"/>
</dbReference>
<keyword evidence="6" id="KW-0904">Protein phosphatase</keyword>
<dbReference type="Proteomes" id="UP001497382">
    <property type="component" value="Unassembled WGS sequence"/>
</dbReference>
<dbReference type="Gene3D" id="3.90.190.10">
    <property type="entry name" value="Protein tyrosine phosphatase superfamily"/>
    <property type="match status" value="1"/>
</dbReference>
<evidence type="ECO:0000256" key="5">
    <source>
        <dbReference type="ARBA" id="ARBA00022801"/>
    </source>
</evidence>
<proteinExistence type="inferred from homology"/>
<dbReference type="InterPro" id="IPR003595">
    <property type="entry name" value="Tyr_Pase_cat"/>
</dbReference>
<dbReference type="PANTHER" id="PTHR46047:SF3">
    <property type="entry name" value="TYROSINE-PROTEIN PHOSPHATASE NON-RECEPTOR TYPE 61F"/>
    <property type="match status" value="1"/>
</dbReference>
<keyword evidence="4" id="KW-0597">Phosphoprotein</keyword>
<dbReference type="AlphaFoldDB" id="A0AAV1ZZF5"/>
<dbReference type="PROSITE" id="PS50056">
    <property type="entry name" value="TYR_PHOSPHATASE_2"/>
    <property type="match status" value="1"/>
</dbReference>
<evidence type="ECO:0000256" key="8">
    <source>
        <dbReference type="SAM" id="MobiDB-lite"/>
    </source>
</evidence>
<dbReference type="GO" id="GO:0019901">
    <property type="term" value="F:protein kinase binding"/>
    <property type="evidence" value="ECO:0007669"/>
    <property type="project" value="TreeGrafter"/>
</dbReference>
<feature type="domain" description="Tyrosine-protein phosphatase" evidence="10">
    <location>
        <begin position="1"/>
        <end position="281"/>
    </location>
</feature>
<dbReference type="GO" id="GO:0005737">
    <property type="term" value="C:cytoplasm"/>
    <property type="evidence" value="ECO:0007669"/>
    <property type="project" value="TreeGrafter"/>
</dbReference>
<dbReference type="InterPro" id="IPR029021">
    <property type="entry name" value="Prot-tyrosine_phosphatase-like"/>
</dbReference>
<dbReference type="SUPFAM" id="SSF52799">
    <property type="entry name" value="(Phosphotyrosine protein) phosphatases II"/>
    <property type="match status" value="1"/>
</dbReference>
<evidence type="ECO:0000256" key="3">
    <source>
        <dbReference type="ARBA" id="ARBA00013064"/>
    </source>
</evidence>
<dbReference type="PROSITE" id="PS50055">
    <property type="entry name" value="TYR_PHOSPHATASE_PTP"/>
    <property type="match status" value="1"/>
</dbReference>
<feature type="domain" description="Tyrosine specific protein phosphatases" evidence="11">
    <location>
        <begin position="193"/>
        <end position="272"/>
    </location>
</feature>
<dbReference type="CDD" id="cd14545">
    <property type="entry name" value="PTPc-N1_2"/>
    <property type="match status" value="1"/>
</dbReference>
<feature type="compositionally biased region" description="Polar residues" evidence="8">
    <location>
        <begin position="340"/>
        <end position="389"/>
    </location>
</feature>
<dbReference type="GO" id="GO:0048666">
    <property type="term" value="P:neuron development"/>
    <property type="evidence" value="ECO:0007669"/>
    <property type="project" value="UniProtKB-ARBA"/>
</dbReference>
<gene>
    <name evidence="12" type="ORF">LARSCL_LOCUS9013</name>
</gene>
<evidence type="ECO:0000259" key="11">
    <source>
        <dbReference type="PROSITE" id="PS50056"/>
    </source>
</evidence>
<keyword evidence="5" id="KW-0378">Hydrolase</keyword>
<comment type="caution">
    <text evidence="12">The sequence shown here is derived from an EMBL/GenBank/DDBJ whole genome shotgun (WGS) entry which is preliminary data.</text>
</comment>
<feature type="transmembrane region" description="Helical" evidence="9">
    <location>
        <begin position="483"/>
        <end position="502"/>
    </location>
</feature>
<dbReference type="EC" id="3.1.3.48" evidence="3"/>
<dbReference type="SMART" id="SM00404">
    <property type="entry name" value="PTPc_motif"/>
    <property type="match status" value="1"/>
</dbReference>
<keyword evidence="7 9" id="KW-0472">Membrane</keyword>
<evidence type="ECO:0000256" key="4">
    <source>
        <dbReference type="ARBA" id="ARBA00022553"/>
    </source>
</evidence>
<dbReference type="SMART" id="SM00194">
    <property type="entry name" value="PTPc"/>
    <property type="match status" value="1"/>
</dbReference>